<dbReference type="PIRSF" id="PIRSF016839">
    <property type="entry name" value="PhP"/>
    <property type="match status" value="1"/>
</dbReference>
<feature type="binding site" evidence="4">
    <location>
        <position position="22"/>
    </location>
    <ligand>
        <name>Zn(2+)</name>
        <dbReference type="ChEBI" id="CHEBI:29105"/>
        <label>1</label>
    </ligand>
</feature>
<dbReference type="PANTHER" id="PTHR10819:SF3">
    <property type="entry name" value="PHOSPHOTRIESTERASE-RELATED PROTEIN"/>
    <property type="match status" value="1"/>
</dbReference>
<protein>
    <submittedName>
        <fullName evidence="6">Aryldialkylphosphatase</fullName>
    </submittedName>
</protein>
<feature type="binding site" description="via carbamate group" evidence="4">
    <location>
        <position position="134"/>
    </location>
    <ligand>
        <name>Zn(2+)</name>
        <dbReference type="ChEBI" id="CHEBI:29105"/>
        <label>1</label>
    </ligand>
</feature>
<evidence type="ECO:0000313" key="7">
    <source>
        <dbReference type="Proteomes" id="UP000000845"/>
    </source>
</evidence>
<dbReference type="EMBL" id="CP001739">
    <property type="protein sequence ID" value="ACZ10032.1"/>
    <property type="molecule type" value="Genomic_DNA"/>
</dbReference>
<dbReference type="eggNOG" id="COG1735">
    <property type="taxonomic scope" value="Bacteria"/>
</dbReference>
<dbReference type="HOGENOM" id="CLU_054760_1_1_0"/>
<dbReference type="GO" id="GO:0008270">
    <property type="term" value="F:zinc ion binding"/>
    <property type="evidence" value="ECO:0007669"/>
    <property type="project" value="InterPro"/>
</dbReference>
<evidence type="ECO:0000313" key="6">
    <source>
        <dbReference type="EMBL" id="ACZ10032.1"/>
    </source>
</evidence>
<sequence>MKKIRTILGDIEREKLGFTYTHEHLIAVPPVHQKDRDLELNDYYKSYSELLKFKEAGGQTLVEASTLDYGRSVKQMRQMSVDSKINVVFTTGFNKHIYYPEWVSEKSIEEITEILTGDVMNGAEGTDSKAGFLKGGAWYNLIHPLEEKTTIAIGKAAVITGAPVWLHTEAGTMGMEMLDILEEENVDLTKVAVGHSDRNADLFYHLELLKRGAYVQFDGVGKVKYYPDSTRIELIKGIIDAGFEDKLLISGDMGRQSYLHSYGGGPGFEFIIKKFIPRMQAEGISNEIIAKIFLKNPADWLAQF</sequence>
<feature type="binding site" evidence="4">
    <location>
        <position position="167"/>
    </location>
    <ligand>
        <name>Zn(2+)</name>
        <dbReference type="ChEBI" id="CHEBI:29105"/>
        <label>2</label>
    </ligand>
</feature>
<feature type="binding site" evidence="4">
    <location>
        <position position="252"/>
    </location>
    <ligand>
        <name>Zn(2+)</name>
        <dbReference type="ChEBI" id="CHEBI:29105"/>
        <label>1</label>
    </ligand>
</feature>
<reference evidence="6 7" key="2">
    <citation type="journal article" date="2010" name="Stand. Genomic Sci.">
        <title>Complete genome sequence of Sebaldella termitidis type strain (NCTC 11300).</title>
        <authorList>
            <person name="Harmon-Smith M."/>
            <person name="Celia L."/>
            <person name="Chertkov O."/>
            <person name="Lapidus A."/>
            <person name="Copeland A."/>
            <person name="Glavina Del Rio T."/>
            <person name="Nolan M."/>
            <person name="Lucas S."/>
            <person name="Tice H."/>
            <person name="Cheng J.F."/>
            <person name="Han C."/>
            <person name="Detter J.C."/>
            <person name="Bruce D."/>
            <person name="Goodwin L."/>
            <person name="Pitluck S."/>
            <person name="Pati A."/>
            <person name="Liolios K."/>
            <person name="Ivanova N."/>
            <person name="Mavromatis K."/>
            <person name="Mikhailova N."/>
            <person name="Chen A."/>
            <person name="Palaniappan K."/>
            <person name="Land M."/>
            <person name="Hauser L."/>
            <person name="Chang Y.J."/>
            <person name="Jeffries C.D."/>
            <person name="Brettin T."/>
            <person name="Goker M."/>
            <person name="Beck B."/>
            <person name="Bristow J."/>
            <person name="Eisen J.A."/>
            <person name="Markowitz V."/>
            <person name="Hugenholtz P."/>
            <person name="Kyrpides N.C."/>
            <person name="Klenk H.P."/>
            <person name="Chen F."/>
        </authorList>
    </citation>
    <scope>NUCLEOTIDE SEQUENCE [LARGE SCALE GENOMIC DNA]</scope>
    <source>
        <strain evidence="7">ATCC 33386 / NCTC 11300</strain>
    </source>
</reference>
<evidence type="ECO:0000256" key="1">
    <source>
        <dbReference type="ARBA" id="ARBA00022723"/>
    </source>
</evidence>
<keyword evidence="1 4" id="KW-0479">Metal-binding</keyword>
<feature type="binding site" evidence="4">
    <location>
        <position position="195"/>
    </location>
    <ligand>
        <name>Zn(2+)</name>
        <dbReference type="ChEBI" id="CHEBI:29105"/>
        <label>2</label>
    </ligand>
</feature>
<name>D1APJ8_SEBTE</name>
<evidence type="ECO:0000256" key="3">
    <source>
        <dbReference type="PIRSR" id="PIRSR601559-50"/>
    </source>
</evidence>
<keyword evidence="2" id="KW-0378">Hydrolase</keyword>
<dbReference type="GO" id="GO:0016787">
    <property type="term" value="F:hydrolase activity"/>
    <property type="evidence" value="ECO:0007669"/>
    <property type="project" value="UniProtKB-KW"/>
</dbReference>
<organism evidence="6 7">
    <name type="scientific">Sebaldella termitidis (strain ATCC 33386 / NCTC 11300)</name>
    <dbReference type="NCBI Taxonomy" id="526218"/>
    <lineage>
        <taxon>Bacteria</taxon>
        <taxon>Fusobacteriati</taxon>
        <taxon>Fusobacteriota</taxon>
        <taxon>Fusobacteriia</taxon>
        <taxon>Fusobacteriales</taxon>
        <taxon>Leptotrichiaceae</taxon>
        <taxon>Sebaldella</taxon>
    </lineage>
</organism>
<comment type="similarity">
    <text evidence="5">Belongs to the metallo-dependent hydrolases superfamily. Phosphotriesterase family.</text>
</comment>
<dbReference type="SUPFAM" id="SSF51556">
    <property type="entry name" value="Metallo-dependent hydrolases"/>
    <property type="match status" value="1"/>
</dbReference>
<dbReference type="InterPro" id="IPR001559">
    <property type="entry name" value="Phosphotriesterase"/>
</dbReference>
<gene>
    <name evidence="6" type="ordered locus">Sterm_3191</name>
</gene>
<keyword evidence="7" id="KW-1185">Reference proteome</keyword>
<proteinExistence type="inferred from homology"/>
<feature type="binding site" evidence="4">
    <location>
        <position position="24"/>
    </location>
    <ligand>
        <name>Zn(2+)</name>
        <dbReference type="ChEBI" id="CHEBI:29105"/>
        <label>1</label>
    </ligand>
</feature>
<dbReference type="Pfam" id="PF02126">
    <property type="entry name" value="PTE"/>
    <property type="match status" value="1"/>
</dbReference>
<reference evidence="7" key="1">
    <citation type="submission" date="2009-09" db="EMBL/GenBank/DDBJ databases">
        <title>The complete chromosome of Sebaldella termitidis ATCC 33386.</title>
        <authorList>
            <consortium name="US DOE Joint Genome Institute (JGI-PGF)"/>
            <person name="Lucas S."/>
            <person name="Copeland A."/>
            <person name="Lapidus A."/>
            <person name="Glavina del Rio T."/>
            <person name="Dalin E."/>
            <person name="Tice H."/>
            <person name="Bruce D."/>
            <person name="Goodwin L."/>
            <person name="Pitluck S."/>
            <person name="Kyrpides N."/>
            <person name="Mavromatis K."/>
            <person name="Ivanova N."/>
            <person name="Mikhailova N."/>
            <person name="Sims D."/>
            <person name="Meincke L."/>
            <person name="Brettin T."/>
            <person name="Detter J.C."/>
            <person name="Han C."/>
            <person name="Larimer F."/>
            <person name="Land M."/>
            <person name="Hauser L."/>
            <person name="Markowitz V."/>
            <person name="Cheng J.F."/>
            <person name="Hugenholtz P."/>
            <person name="Woyke T."/>
            <person name="Wu D."/>
            <person name="Eisen J.A."/>
        </authorList>
    </citation>
    <scope>NUCLEOTIDE SEQUENCE [LARGE SCALE GENOMIC DNA]</scope>
    <source>
        <strain evidence="7">ATCC 33386 / NCTC 11300</strain>
    </source>
</reference>
<feature type="binding site" description="via carbamate group" evidence="4">
    <location>
        <position position="134"/>
    </location>
    <ligand>
        <name>Zn(2+)</name>
        <dbReference type="ChEBI" id="CHEBI:29105"/>
        <label>2</label>
    </ligand>
</feature>
<dbReference type="Gene3D" id="3.20.20.140">
    <property type="entry name" value="Metal-dependent hydrolases"/>
    <property type="match status" value="1"/>
</dbReference>
<evidence type="ECO:0000256" key="2">
    <source>
        <dbReference type="ARBA" id="ARBA00022801"/>
    </source>
</evidence>
<comment type="cofactor">
    <cofactor evidence="4">
        <name>a divalent metal cation</name>
        <dbReference type="ChEBI" id="CHEBI:60240"/>
    </cofactor>
    <text evidence="4">Binds 2 divalent metal cations per subunit.</text>
</comment>
<dbReference type="RefSeq" id="WP_012862614.1">
    <property type="nucleotide sequence ID" value="NC_013517.1"/>
</dbReference>
<dbReference type="Proteomes" id="UP000000845">
    <property type="component" value="Chromosome"/>
</dbReference>
<dbReference type="KEGG" id="str:Sterm_3191"/>
<feature type="modified residue" description="N6-carboxylysine" evidence="3 5">
    <location>
        <position position="134"/>
    </location>
</feature>
<dbReference type="AlphaFoldDB" id="D1APJ8"/>
<evidence type="ECO:0000256" key="5">
    <source>
        <dbReference type="PROSITE-ProRule" id="PRU00679"/>
    </source>
</evidence>
<dbReference type="STRING" id="526218.Sterm_3191"/>
<dbReference type="PANTHER" id="PTHR10819">
    <property type="entry name" value="PHOSPHOTRIESTERASE-RELATED"/>
    <property type="match status" value="1"/>
</dbReference>
<evidence type="ECO:0000256" key="4">
    <source>
        <dbReference type="PIRSR" id="PIRSR601559-51"/>
    </source>
</evidence>
<accession>D1APJ8</accession>
<dbReference type="CDD" id="cd00530">
    <property type="entry name" value="PTE"/>
    <property type="match status" value="1"/>
</dbReference>
<dbReference type="PROSITE" id="PS51347">
    <property type="entry name" value="PHOSPHOTRIESTERASE_2"/>
    <property type="match status" value="1"/>
</dbReference>
<dbReference type="InterPro" id="IPR032466">
    <property type="entry name" value="Metal_Hydrolase"/>
</dbReference>